<sequence>MTADSPWDDDRRFYGEDDFGDTYFEDEHYDPNDPAESFVDEAPRCSQCDRPTDSDRDRCEACKRDAELESENPYRPLHDDVSVTYEKRIDDLAFAVVPAKSRFEAIVKATLAFDARENAPKTPAGYDGVTFELLHEADESDIRPFNIGWGALPEAVPVASERGLELFNKAHNRTDWCDRLPEGTEVDLEPEPDIYLYDEDGTAICRAGQFMGLIDGYNVPDDSRDYTRPEYGSTDEELWIVPAFSLDVHPTISNFLCWGGKRPTTIGARGVRRPGW</sequence>
<evidence type="ECO:0000256" key="1">
    <source>
        <dbReference type="SAM" id="MobiDB-lite"/>
    </source>
</evidence>
<dbReference type="InParanoid" id="A0A554MV27"/>
<comment type="caution">
    <text evidence="2">The sequence shown here is derived from an EMBL/GenBank/DDBJ whole genome shotgun (WGS) entry which is preliminary data.</text>
</comment>
<feature type="region of interest" description="Disordered" evidence="1">
    <location>
        <begin position="1"/>
        <end position="38"/>
    </location>
</feature>
<evidence type="ECO:0000313" key="2">
    <source>
        <dbReference type="EMBL" id="TSD08976.1"/>
    </source>
</evidence>
<evidence type="ECO:0000313" key="3">
    <source>
        <dbReference type="Proteomes" id="UP000319894"/>
    </source>
</evidence>
<organism evidence="2 3">
    <name type="scientific">Haloglomus irregulare</name>
    <dbReference type="NCBI Taxonomy" id="2234134"/>
    <lineage>
        <taxon>Archaea</taxon>
        <taxon>Methanobacteriati</taxon>
        <taxon>Methanobacteriota</taxon>
        <taxon>Stenosarchaea group</taxon>
        <taxon>Halobacteria</taxon>
        <taxon>Halobacteriales</taxon>
        <taxon>Natronomonadaceae</taxon>
        <taxon>Haloglomus</taxon>
    </lineage>
</organism>
<dbReference type="Proteomes" id="UP000319894">
    <property type="component" value="Unassembled WGS sequence"/>
</dbReference>
<dbReference type="EMBL" id="QMDX01000019">
    <property type="protein sequence ID" value="TSD08976.1"/>
    <property type="molecule type" value="Genomic_DNA"/>
</dbReference>
<keyword evidence="3" id="KW-1185">Reference proteome</keyword>
<name>A0A554MV27_9EURY</name>
<accession>A0A554MV27</accession>
<dbReference type="AlphaFoldDB" id="A0A554MV27"/>
<dbReference type="OrthoDB" id="255391at2157"/>
<reference evidence="2 3" key="1">
    <citation type="submission" date="2018-06" db="EMBL/GenBank/DDBJ databases">
        <title>Natronomonas sp. F16-60 a new haloarchaeon isolated from a solar saltern of Isla Cristina, Huelva, Spain.</title>
        <authorList>
            <person name="Duran-Viseras A."/>
            <person name="Sanchez-Porro C."/>
            <person name="Ventosa A."/>
        </authorList>
    </citation>
    <scope>NUCLEOTIDE SEQUENCE [LARGE SCALE GENOMIC DNA]</scope>
    <source>
        <strain evidence="2 3">F16-60</strain>
    </source>
</reference>
<dbReference type="RefSeq" id="WP_144263386.1">
    <property type="nucleotide sequence ID" value="NZ_QMDX01000019.1"/>
</dbReference>
<protein>
    <submittedName>
        <fullName evidence="2">Uncharacterized protein</fullName>
    </submittedName>
</protein>
<gene>
    <name evidence="2" type="ORF">DP107_17355</name>
</gene>
<proteinExistence type="predicted"/>